<keyword evidence="2" id="KW-1003">Cell membrane</keyword>
<feature type="transmembrane region" description="Helical" evidence="6">
    <location>
        <begin position="232"/>
        <end position="250"/>
    </location>
</feature>
<sequence>MAVIAAFILNAGLNFILGIAIARMLGPADFGRFALATAGAVVLNTILFEWLRLSATRFYSARVREAEPWIRQGLDRAYWVIALALFATAALCAGLGIAVNPTPEGRLVMTAGTMVAAIGIGLFDYHAALARARFIGSAYLRLVVWKNVLAFVLMAGTAWLFPQPVWVLIAGGLSQFLAVLPMRKILGDGLLGHAPALPHGRARETLRLFAAYGLPLIAANAVYQIMPFLNRAAIAGIAGFAEAGYFALAADLGSRAFSTLGAALDLLLFQIAVQAEEHHGREAAETQVARNIAIVVALLLPCAAGYWAVTPALQALIVPEEFRGPFADYTDLLIPGLFCLSIMNFALNPIFQIRRRTSPVVAAALIGLAVNAVGLVLLPRMMGPQGVAVAQTLGLVAAVAVLGLRALTGIERLRLPGRDLALTAAACLAMVLAVLPFRGLEPALALPACIAAGMFVYGALVWFLDIAGLRSAVRQRFPKRLPAAAR</sequence>
<feature type="transmembrane region" description="Helical" evidence="6">
    <location>
        <begin position="206"/>
        <end position="226"/>
    </location>
</feature>
<feature type="transmembrane region" description="Helical" evidence="6">
    <location>
        <begin position="420"/>
        <end position="437"/>
    </location>
</feature>
<dbReference type="InterPro" id="IPR050833">
    <property type="entry name" value="Poly_Biosynth_Transport"/>
</dbReference>
<gene>
    <name evidence="7" type="ORF">BK022_15795</name>
</gene>
<feature type="transmembrane region" description="Helical" evidence="6">
    <location>
        <begin position="165"/>
        <end position="186"/>
    </location>
</feature>
<evidence type="ECO:0000313" key="8">
    <source>
        <dbReference type="Proteomes" id="UP000180215"/>
    </source>
</evidence>
<proteinExistence type="predicted"/>
<accession>A0A1S1P3N4</accession>
<evidence type="ECO:0000256" key="6">
    <source>
        <dbReference type="SAM" id="Phobius"/>
    </source>
</evidence>
<feature type="transmembrane region" description="Helical" evidence="6">
    <location>
        <begin position="76"/>
        <end position="99"/>
    </location>
</feature>
<organism evidence="7 8">
    <name type="scientific">Methylorubrum extorquens</name>
    <name type="common">Methylobacterium dichloromethanicum</name>
    <name type="synonym">Methylobacterium extorquens</name>
    <dbReference type="NCBI Taxonomy" id="408"/>
    <lineage>
        <taxon>Bacteria</taxon>
        <taxon>Pseudomonadati</taxon>
        <taxon>Pseudomonadota</taxon>
        <taxon>Alphaproteobacteria</taxon>
        <taxon>Hyphomicrobiales</taxon>
        <taxon>Methylobacteriaceae</taxon>
        <taxon>Methylorubrum</taxon>
    </lineage>
</organism>
<feature type="transmembrane region" description="Helical" evidence="6">
    <location>
        <begin position="359"/>
        <end position="382"/>
    </location>
</feature>
<feature type="transmembrane region" description="Helical" evidence="6">
    <location>
        <begin position="288"/>
        <end position="309"/>
    </location>
</feature>
<protein>
    <submittedName>
        <fullName evidence="7">Teichoic acid transporter</fullName>
    </submittedName>
</protein>
<evidence type="ECO:0000256" key="3">
    <source>
        <dbReference type="ARBA" id="ARBA00022692"/>
    </source>
</evidence>
<reference evidence="7 8" key="1">
    <citation type="submission" date="2016-10" db="EMBL/GenBank/DDBJ databases">
        <title>Draft genome sequence of Methylobacterium extorquens CP3, a seed endophyte of Crotalaria pumila with plant growth-promoting and metal tolerance properties.</title>
        <authorList>
            <person name="Sanchez-Lopez A.S."/>
            <person name="Van Hamme J.D."/>
            <person name="Thijs S."/>
            <person name="Mcammond B.M."/>
            <person name="Stevens V."/>
            <person name="Gonzalez-Chavez M.D.C."/>
            <person name="Vangronsveld J."/>
        </authorList>
    </citation>
    <scope>NUCLEOTIDE SEQUENCE [LARGE SCALE GENOMIC DNA]</scope>
    <source>
        <strain evidence="7 8">CP3</strain>
    </source>
</reference>
<evidence type="ECO:0000256" key="1">
    <source>
        <dbReference type="ARBA" id="ARBA00004651"/>
    </source>
</evidence>
<feature type="transmembrane region" description="Helical" evidence="6">
    <location>
        <begin position="7"/>
        <end position="26"/>
    </location>
</feature>
<evidence type="ECO:0000313" key="7">
    <source>
        <dbReference type="EMBL" id="OHV15891.1"/>
    </source>
</evidence>
<dbReference type="EMBL" id="MNAO01000196">
    <property type="protein sequence ID" value="OHV15891.1"/>
    <property type="molecule type" value="Genomic_DNA"/>
</dbReference>
<evidence type="ECO:0000256" key="2">
    <source>
        <dbReference type="ARBA" id="ARBA00022475"/>
    </source>
</evidence>
<feature type="transmembrane region" description="Helical" evidence="6">
    <location>
        <begin position="138"/>
        <end position="159"/>
    </location>
</feature>
<comment type="subcellular location">
    <subcellularLocation>
        <location evidence="1">Cell membrane</location>
        <topology evidence="1">Multi-pass membrane protein</topology>
    </subcellularLocation>
</comment>
<keyword evidence="3 6" id="KW-0812">Transmembrane</keyword>
<evidence type="ECO:0000256" key="4">
    <source>
        <dbReference type="ARBA" id="ARBA00022989"/>
    </source>
</evidence>
<dbReference type="PANTHER" id="PTHR30250:SF11">
    <property type="entry name" value="O-ANTIGEN TRANSPORTER-RELATED"/>
    <property type="match status" value="1"/>
</dbReference>
<feature type="transmembrane region" description="Helical" evidence="6">
    <location>
        <begin position="329"/>
        <end position="347"/>
    </location>
</feature>
<dbReference type="GO" id="GO:0005886">
    <property type="term" value="C:plasma membrane"/>
    <property type="evidence" value="ECO:0007669"/>
    <property type="project" value="UniProtKB-SubCell"/>
</dbReference>
<feature type="transmembrane region" description="Helical" evidence="6">
    <location>
        <begin position="105"/>
        <end position="126"/>
    </location>
</feature>
<feature type="transmembrane region" description="Helical" evidence="6">
    <location>
        <begin position="388"/>
        <end position="408"/>
    </location>
</feature>
<dbReference type="PANTHER" id="PTHR30250">
    <property type="entry name" value="PST FAMILY PREDICTED COLANIC ACID TRANSPORTER"/>
    <property type="match status" value="1"/>
</dbReference>
<keyword evidence="5 6" id="KW-0472">Membrane</keyword>
<evidence type="ECO:0000256" key="5">
    <source>
        <dbReference type="ARBA" id="ARBA00023136"/>
    </source>
</evidence>
<feature type="transmembrane region" description="Helical" evidence="6">
    <location>
        <begin position="443"/>
        <end position="464"/>
    </location>
</feature>
<feature type="transmembrane region" description="Helical" evidence="6">
    <location>
        <begin position="32"/>
        <end position="55"/>
    </location>
</feature>
<comment type="caution">
    <text evidence="7">The sequence shown here is derived from an EMBL/GenBank/DDBJ whole genome shotgun (WGS) entry which is preliminary data.</text>
</comment>
<name>A0A1S1P3N4_METEX</name>
<dbReference type="AlphaFoldDB" id="A0A1S1P3N4"/>
<keyword evidence="4 6" id="KW-1133">Transmembrane helix</keyword>
<dbReference type="Proteomes" id="UP000180215">
    <property type="component" value="Unassembled WGS sequence"/>
</dbReference>